<dbReference type="AlphaFoldDB" id="A0A8R7UZK1"/>
<evidence type="ECO:0000313" key="1">
    <source>
        <dbReference type="EnsemblPlants" id="TuG1812G0700000873.01.T01.cds241204"/>
    </source>
</evidence>
<accession>A0A8R7UZK1</accession>
<reference evidence="1" key="2">
    <citation type="submission" date="2018-03" db="EMBL/GenBank/DDBJ databases">
        <title>The Triticum urartu genome reveals the dynamic nature of wheat genome evolution.</title>
        <authorList>
            <person name="Ling H."/>
            <person name="Ma B."/>
            <person name="Shi X."/>
            <person name="Liu H."/>
            <person name="Dong L."/>
            <person name="Sun H."/>
            <person name="Cao Y."/>
            <person name="Gao Q."/>
            <person name="Zheng S."/>
            <person name="Li Y."/>
            <person name="Yu Y."/>
            <person name="Du H."/>
            <person name="Qi M."/>
            <person name="Li Y."/>
            <person name="Yu H."/>
            <person name="Cui Y."/>
            <person name="Wang N."/>
            <person name="Chen C."/>
            <person name="Wu H."/>
            <person name="Zhao Y."/>
            <person name="Zhang J."/>
            <person name="Li Y."/>
            <person name="Zhou W."/>
            <person name="Zhang B."/>
            <person name="Hu W."/>
            <person name="Eijk M."/>
            <person name="Tang J."/>
            <person name="Witsenboer H."/>
            <person name="Zhao S."/>
            <person name="Li Z."/>
            <person name="Zhang A."/>
            <person name="Wang D."/>
            <person name="Liang C."/>
        </authorList>
    </citation>
    <scope>NUCLEOTIDE SEQUENCE [LARGE SCALE GENOMIC DNA]</scope>
    <source>
        <strain evidence="1">cv. G1812</strain>
    </source>
</reference>
<sequence>MNHFLQDLDCGVYFSAFSAAEIHYQVIVSTSGRLKACLLHLIKCLQGHFSETSITVLANHDIPCVHCWRTLCPRHFSVKVPHVLKIFRGACEFHSCVVRFCCVHVGESFPYPREKLQSNMAISLAALHDGIDKVWCIMQ</sequence>
<organism evidence="1 2">
    <name type="scientific">Triticum urartu</name>
    <name type="common">Red wild einkorn</name>
    <name type="synonym">Crithodium urartu</name>
    <dbReference type="NCBI Taxonomy" id="4572"/>
    <lineage>
        <taxon>Eukaryota</taxon>
        <taxon>Viridiplantae</taxon>
        <taxon>Streptophyta</taxon>
        <taxon>Embryophyta</taxon>
        <taxon>Tracheophyta</taxon>
        <taxon>Spermatophyta</taxon>
        <taxon>Magnoliopsida</taxon>
        <taxon>Liliopsida</taxon>
        <taxon>Poales</taxon>
        <taxon>Poaceae</taxon>
        <taxon>BOP clade</taxon>
        <taxon>Pooideae</taxon>
        <taxon>Triticodae</taxon>
        <taxon>Triticeae</taxon>
        <taxon>Triticinae</taxon>
        <taxon>Triticum</taxon>
    </lineage>
</organism>
<reference evidence="2" key="1">
    <citation type="journal article" date="2013" name="Nature">
        <title>Draft genome of the wheat A-genome progenitor Triticum urartu.</title>
        <authorList>
            <person name="Ling H.Q."/>
            <person name="Zhao S."/>
            <person name="Liu D."/>
            <person name="Wang J."/>
            <person name="Sun H."/>
            <person name="Zhang C."/>
            <person name="Fan H."/>
            <person name="Li D."/>
            <person name="Dong L."/>
            <person name="Tao Y."/>
            <person name="Gao C."/>
            <person name="Wu H."/>
            <person name="Li Y."/>
            <person name="Cui Y."/>
            <person name="Guo X."/>
            <person name="Zheng S."/>
            <person name="Wang B."/>
            <person name="Yu K."/>
            <person name="Liang Q."/>
            <person name="Yang W."/>
            <person name="Lou X."/>
            <person name="Chen J."/>
            <person name="Feng M."/>
            <person name="Jian J."/>
            <person name="Zhang X."/>
            <person name="Luo G."/>
            <person name="Jiang Y."/>
            <person name="Liu J."/>
            <person name="Wang Z."/>
            <person name="Sha Y."/>
            <person name="Zhang B."/>
            <person name="Wu H."/>
            <person name="Tang D."/>
            <person name="Shen Q."/>
            <person name="Xue P."/>
            <person name="Zou S."/>
            <person name="Wang X."/>
            <person name="Liu X."/>
            <person name="Wang F."/>
            <person name="Yang Y."/>
            <person name="An X."/>
            <person name="Dong Z."/>
            <person name="Zhang K."/>
            <person name="Zhang X."/>
            <person name="Luo M.C."/>
            <person name="Dvorak J."/>
            <person name="Tong Y."/>
            <person name="Wang J."/>
            <person name="Yang H."/>
            <person name="Li Z."/>
            <person name="Wang D."/>
            <person name="Zhang A."/>
            <person name="Wang J."/>
        </authorList>
    </citation>
    <scope>NUCLEOTIDE SEQUENCE</scope>
    <source>
        <strain evidence="2">cv. G1812</strain>
    </source>
</reference>
<proteinExistence type="predicted"/>
<protein>
    <submittedName>
        <fullName evidence="1">Uncharacterized protein</fullName>
    </submittedName>
</protein>
<evidence type="ECO:0000313" key="2">
    <source>
        <dbReference type="Proteomes" id="UP000015106"/>
    </source>
</evidence>
<keyword evidence="2" id="KW-1185">Reference proteome</keyword>
<name>A0A8R7UZK1_TRIUA</name>
<dbReference type="EnsemblPlants" id="TuG1812G0700000873.01.T01">
    <property type="protein sequence ID" value="TuG1812G0700000873.01.T01.cds241204"/>
    <property type="gene ID" value="TuG1812G0700000873.01"/>
</dbReference>
<dbReference type="Gramene" id="TuG1812G0700000873.01.T01">
    <property type="protein sequence ID" value="TuG1812G0700000873.01.T01.cds241204"/>
    <property type="gene ID" value="TuG1812G0700000873.01"/>
</dbReference>
<reference evidence="1" key="3">
    <citation type="submission" date="2022-06" db="UniProtKB">
        <authorList>
            <consortium name="EnsemblPlants"/>
        </authorList>
    </citation>
    <scope>IDENTIFICATION</scope>
</reference>
<dbReference type="Proteomes" id="UP000015106">
    <property type="component" value="Chromosome 7"/>
</dbReference>